<organism evidence="2 3">
    <name type="scientific">Methylomicrobium album BG8</name>
    <dbReference type="NCBI Taxonomy" id="686340"/>
    <lineage>
        <taxon>Bacteria</taxon>
        <taxon>Pseudomonadati</taxon>
        <taxon>Pseudomonadota</taxon>
        <taxon>Gammaproteobacteria</taxon>
        <taxon>Methylococcales</taxon>
        <taxon>Methylococcaceae</taxon>
        <taxon>Methylomicrobium</taxon>
    </lineage>
</organism>
<gene>
    <name evidence="2" type="ORF">Metal_3030</name>
</gene>
<evidence type="ECO:0000313" key="2">
    <source>
        <dbReference type="EMBL" id="EIC30710.1"/>
    </source>
</evidence>
<dbReference type="Proteomes" id="UP000005090">
    <property type="component" value="Chromosome"/>
</dbReference>
<dbReference type="NCBIfam" id="NF033894">
    <property type="entry name" value="Eex_IncN"/>
    <property type="match status" value="1"/>
</dbReference>
<sequence length="86" mass="9281">MMLALVAVLVGCKEGNAQEVVQTVEWFKEHPAERKAQLAKCNSNPGELAAKPNCVNASRADSSSVWSKRGGIKAPAPLTFEKNDKK</sequence>
<feature type="region of interest" description="Disordered" evidence="1">
    <location>
        <begin position="60"/>
        <end position="86"/>
    </location>
</feature>
<evidence type="ECO:0000313" key="3">
    <source>
        <dbReference type="Proteomes" id="UP000005090"/>
    </source>
</evidence>
<dbReference type="HOGENOM" id="CLU_184395_1_0_6"/>
<dbReference type="STRING" id="686340.Metal_3030"/>
<dbReference type="EMBL" id="CM001475">
    <property type="protein sequence ID" value="EIC30710.1"/>
    <property type="molecule type" value="Genomic_DNA"/>
</dbReference>
<evidence type="ECO:0000256" key="1">
    <source>
        <dbReference type="SAM" id="MobiDB-lite"/>
    </source>
</evidence>
<protein>
    <submittedName>
        <fullName evidence="2">Uncharacterized protein</fullName>
    </submittedName>
</protein>
<dbReference type="eggNOG" id="ENOG5033F9P">
    <property type="taxonomic scope" value="Bacteria"/>
</dbReference>
<name>H8GMZ6_METAL</name>
<proteinExistence type="predicted"/>
<dbReference type="AlphaFoldDB" id="H8GMZ6"/>
<keyword evidence="3" id="KW-1185">Reference proteome</keyword>
<dbReference type="InterPro" id="IPR047937">
    <property type="entry name" value="Eex_IncN-like"/>
</dbReference>
<accession>H8GMZ6</accession>
<reference evidence="2 3" key="1">
    <citation type="journal article" date="2013" name="Genome Announc.">
        <title>Genome Sequence of the Obligate Gammaproteobacterial Methanotroph Methylomicrobium album Strain BG8.</title>
        <authorList>
            <person name="Kits K.D."/>
            <person name="Kalyuzhnaya M.G."/>
            <person name="Klotz M.G."/>
            <person name="Jetten M.S."/>
            <person name="Op den Camp H.J."/>
            <person name="Vuilleumier S."/>
            <person name="Bringel F."/>
            <person name="Dispirito A.A."/>
            <person name="Murrell J.C."/>
            <person name="Bruce D."/>
            <person name="Cheng J.F."/>
            <person name="Copeland A."/>
            <person name="Goodwin L."/>
            <person name="Hauser L."/>
            <person name="Lajus A."/>
            <person name="Land M.L."/>
            <person name="Lapidus A."/>
            <person name="Lucas S."/>
            <person name="Medigue C."/>
            <person name="Pitluck S."/>
            <person name="Woyke T."/>
            <person name="Zeytun A."/>
            <person name="Stein L.Y."/>
        </authorList>
    </citation>
    <scope>NUCLEOTIDE SEQUENCE [LARGE SCALE GENOMIC DNA]</scope>
    <source>
        <strain evidence="2 3">BG8</strain>
    </source>
</reference>